<organism evidence="11 12">
    <name type="scientific">Quillaja saponaria</name>
    <name type="common">Soap bark tree</name>
    <dbReference type="NCBI Taxonomy" id="32244"/>
    <lineage>
        <taxon>Eukaryota</taxon>
        <taxon>Viridiplantae</taxon>
        <taxon>Streptophyta</taxon>
        <taxon>Embryophyta</taxon>
        <taxon>Tracheophyta</taxon>
        <taxon>Spermatophyta</taxon>
        <taxon>Magnoliopsida</taxon>
        <taxon>eudicotyledons</taxon>
        <taxon>Gunneridae</taxon>
        <taxon>Pentapetalae</taxon>
        <taxon>rosids</taxon>
        <taxon>fabids</taxon>
        <taxon>Fabales</taxon>
        <taxon>Quillajaceae</taxon>
        <taxon>Quillaja</taxon>
    </lineage>
</organism>
<dbReference type="GO" id="GO:0000785">
    <property type="term" value="C:chromatin"/>
    <property type="evidence" value="ECO:0007669"/>
    <property type="project" value="TreeGrafter"/>
</dbReference>
<feature type="region of interest" description="Disordered" evidence="8">
    <location>
        <begin position="25"/>
        <end position="54"/>
    </location>
</feature>
<dbReference type="SUPFAM" id="SSF51197">
    <property type="entry name" value="Clavaminate synthase-like"/>
    <property type="match status" value="1"/>
</dbReference>
<evidence type="ECO:0000259" key="9">
    <source>
        <dbReference type="PROSITE" id="PS51183"/>
    </source>
</evidence>
<dbReference type="Gene3D" id="2.60.120.650">
    <property type="entry name" value="Cupin"/>
    <property type="match status" value="1"/>
</dbReference>
<comment type="cofactor">
    <cofactor evidence="1">
        <name>Fe(2+)</name>
        <dbReference type="ChEBI" id="CHEBI:29033"/>
    </cofactor>
</comment>
<evidence type="ECO:0000256" key="8">
    <source>
        <dbReference type="SAM" id="MobiDB-lite"/>
    </source>
</evidence>
<dbReference type="Pfam" id="PF02375">
    <property type="entry name" value="JmjN"/>
    <property type="match status" value="1"/>
</dbReference>
<keyword evidence="2" id="KW-0479">Metal-binding</keyword>
<evidence type="ECO:0000256" key="2">
    <source>
        <dbReference type="ARBA" id="ARBA00022723"/>
    </source>
</evidence>
<name>A0AAD7QK14_QUISA</name>
<keyword evidence="7" id="KW-0539">Nucleus</keyword>
<dbReference type="SMART" id="SM00558">
    <property type="entry name" value="JmjC"/>
    <property type="match status" value="1"/>
</dbReference>
<accession>A0AAD7QK14</accession>
<dbReference type="FunFam" id="2.60.120.650:FF:000016">
    <property type="entry name" value="Lysine-specific demethylase isoform A"/>
    <property type="match status" value="1"/>
</dbReference>
<dbReference type="GO" id="GO:0016491">
    <property type="term" value="F:oxidoreductase activity"/>
    <property type="evidence" value="ECO:0007669"/>
    <property type="project" value="UniProtKB-KW"/>
</dbReference>
<dbReference type="SMART" id="SM00545">
    <property type="entry name" value="JmjN"/>
    <property type="match status" value="1"/>
</dbReference>
<evidence type="ECO:0000256" key="6">
    <source>
        <dbReference type="ARBA" id="ARBA00023163"/>
    </source>
</evidence>
<dbReference type="AlphaFoldDB" id="A0AAD7QK14"/>
<dbReference type="Pfam" id="PF02928">
    <property type="entry name" value="zf-C5HC2"/>
    <property type="match status" value="1"/>
</dbReference>
<keyword evidence="5" id="KW-0805">Transcription regulation</keyword>
<feature type="domain" description="JmjC" evidence="10">
    <location>
        <begin position="227"/>
        <end position="397"/>
    </location>
</feature>
<proteinExistence type="predicted"/>
<protein>
    <submittedName>
        <fullName evidence="11">Lysine-specific demethylase</fullName>
    </submittedName>
</protein>
<evidence type="ECO:0000256" key="5">
    <source>
        <dbReference type="ARBA" id="ARBA00023015"/>
    </source>
</evidence>
<dbReference type="InterPro" id="IPR004198">
    <property type="entry name" value="Znf_C5HC2"/>
</dbReference>
<dbReference type="InterPro" id="IPR003347">
    <property type="entry name" value="JmjC_dom"/>
</dbReference>
<dbReference type="EMBL" id="JARAOO010000001">
    <property type="protein sequence ID" value="KAJ7982670.1"/>
    <property type="molecule type" value="Genomic_DNA"/>
</dbReference>
<reference evidence="11 12" key="1">
    <citation type="journal article" date="2023" name="Science">
        <title>Elucidation of the pathway for biosynthesis of saponin adjuvants from the soapbark tree.</title>
        <authorList>
            <person name="Reed J."/>
            <person name="Orme A."/>
            <person name="El-Demerdash A."/>
            <person name="Owen C."/>
            <person name="Martin L.B.B."/>
            <person name="Misra R.C."/>
            <person name="Kikuchi S."/>
            <person name="Rejzek M."/>
            <person name="Martin A.C."/>
            <person name="Harkess A."/>
            <person name="Leebens-Mack J."/>
            <person name="Louveau T."/>
            <person name="Stephenson M.J."/>
            <person name="Osbourn A."/>
        </authorList>
    </citation>
    <scope>NUCLEOTIDE SEQUENCE [LARGE SCALE GENOMIC DNA]</scope>
    <source>
        <strain evidence="11">S10</strain>
    </source>
</reference>
<dbReference type="PANTHER" id="PTHR10694:SF106">
    <property type="entry name" value="TRANSCRIPTION FACTOR JUMONJI FAMILY PROTEIN"/>
    <property type="match status" value="1"/>
</dbReference>
<dbReference type="GO" id="GO:0005634">
    <property type="term" value="C:nucleus"/>
    <property type="evidence" value="ECO:0007669"/>
    <property type="project" value="TreeGrafter"/>
</dbReference>
<dbReference type="KEGG" id="qsa:O6P43_001767"/>
<dbReference type="Proteomes" id="UP001163823">
    <property type="component" value="Chromosome 1"/>
</dbReference>
<dbReference type="GO" id="GO:0141052">
    <property type="term" value="F:histone H3 demethylase activity"/>
    <property type="evidence" value="ECO:0007669"/>
    <property type="project" value="UniProtKB-ARBA"/>
</dbReference>
<evidence type="ECO:0000256" key="3">
    <source>
        <dbReference type="ARBA" id="ARBA00023002"/>
    </source>
</evidence>
<evidence type="ECO:0000256" key="1">
    <source>
        <dbReference type="ARBA" id="ARBA00001954"/>
    </source>
</evidence>
<keyword evidence="12" id="KW-1185">Reference proteome</keyword>
<dbReference type="GO" id="GO:0046872">
    <property type="term" value="F:metal ion binding"/>
    <property type="evidence" value="ECO:0007669"/>
    <property type="project" value="UniProtKB-KW"/>
</dbReference>
<evidence type="ECO:0000256" key="4">
    <source>
        <dbReference type="ARBA" id="ARBA00023004"/>
    </source>
</evidence>
<dbReference type="PROSITE" id="PS51183">
    <property type="entry name" value="JMJN"/>
    <property type="match status" value="1"/>
</dbReference>
<dbReference type="InterPro" id="IPR003349">
    <property type="entry name" value="JmjN"/>
</dbReference>
<dbReference type="PROSITE" id="PS51184">
    <property type="entry name" value="JMJC"/>
    <property type="match status" value="1"/>
</dbReference>
<evidence type="ECO:0000259" key="10">
    <source>
        <dbReference type="PROSITE" id="PS51184"/>
    </source>
</evidence>
<evidence type="ECO:0000256" key="7">
    <source>
        <dbReference type="ARBA" id="ARBA00023242"/>
    </source>
</evidence>
<sequence>MRRRPLRMESGISLEVVSAGDTKTCSKADAPKSIKCGRRKRLDTDKNSISPSAAEDISSKCKDNKFDLTNLEWTNEISECPVYHPSEKDFEDPLVYLQKIAPEASKYGICKIISPVDASIPAGFVLTKELTDFKFETNVQPLRLSEWSTNDKITFTERGRKYTYREFETMANKAFVNRFYCSGGLPSSYMEKEFWREMSHGKKRTVEYGVNVEGSAFSCDPSDQLGKSKWNLQNFSRLSESTLRLVDRVIPGVTDPMLYIGMLFSMFAWHVEDQYLYSINYHHSGANKTWYGVPGHAAPLFEKVVLDHVYSNDILSEYGEDGAFQVLAEKTTMFSPNVLLQHGVPVYKAVQMPGEFIITFPRAYHAGFSHGFNCGEAVNFAIGNWFPIGAAAGKRYAHLRKLPIVPYEQLLCEEAMLISKYSKPQRSDNSSTDSTSCRATKLSFLHLIQFYKQALCRLINLRKLLSSSNSVGTLTCSHCQRDCYIAYVLCNYCYSHPICLFHEIESLTCSCGRECTIFKREDFSEMEDAAEKFEQEEKDFLEAKRENYEEEMYPLSNIFSFTKDGNVQYLKNNLCSKEICSRRTVSSLEAVYSAKRKQEEVLKLNEESIRNFVIKNHKRKGSSTASNSKKTQMTCILQKTEPEFIISAAEVSSRA</sequence>
<dbReference type="GO" id="GO:0040029">
    <property type="term" value="P:epigenetic regulation of gene expression"/>
    <property type="evidence" value="ECO:0007669"/>
    <property type="project" value="UniProtKB-ARBA"/>
</dbReference>
<comment type="caution">
    <text evidence="11">The sequence shown here is derived from an EMBL/GenBank/DDBJ whole genome shotgun (WGS) entry which is preliminary data.</text>
</comment>
<evidence type="ECO:0000313" key="11">
    <source>
        <dbReference type="EMBL" id="KAJ7982670.1"/>
    </source>
</evidence>
<gene>
    <name evidence="11" type="ORF">O6P43_001767</name>
</gene>
<keyword evidence="6" id="KW-0804">Transcription</keyword>
<keyword evidence="3" id="KW-0560">Oxidoreductase</keyword>
<evidence type="ECO:0000313" key="12">
    <source>
        <dbReference type="Proteomes" id="UP001163823"/>
    </source>
</evidence>
<dbReference type="Pfam" id="PF02373">
    <property type="entry name" value="JmjC"/>
    <property type="match status" value="1"/>
</dbReference>
<keyword evidence="4" id="KW-0408">Iron</keyword>
<feature type="domain" description="JmjN" evidence="9">
    <location>
        <begin position="80"/>
        <end position="121"/>
    </location>
</feature>
<dbReference type="PANTHER" id="PTHR10694">
    <property type="entry name" value="LYSINE-SPECIFIC DEMETHYLASE"/>
    <property type="match status" value="1"/>
</dbReference>